<comment type="caution">
    <text evidence="1">The sequence shown here is derived from an EMBL/GenBank/DDBJ whole genome shotgun (WGS) entry which is preliminary data.</text>
</comment>
<gene>
    <name evidence="1" type="ORF">GCM10022399_14350</name>
</gene>
<proteinExistence type="predicted"/>
<protein>
    <submittedName>
        <fullName evidence="1">Uncharacterized protein</fullName>
    </submittedName>
</protein>
<organism evidence="1 2">
    <name type="scientific">Terrabacter ginsenosidimutans</name>
    <dbReference type="NCBI Taxonomy" id="490575"/>
    <lineage>
        <taxon>Bacteria</taxon>
        <taxon>Bacillati</taxon>
        <taxon>Actinomycetota</taxon>
        <taxon>Actinomycetes</taxon>
        <taxon>Micrococcales</taxon>
        <taxon>Intrasporangiaceae</taxon>
        <taxon>Terrabacter</taxon>
    </lineage>
</organism>
<evidence type="ECO:0000313" key="1">
    <source>
        <dbReference type="EMBL" id="GAA3699021.1"/>
    </source>
</evidence>
<dbReference type="EMBL" id="BAABDC010000002">
    <property type="protein sequence ID" value="GAA3699021.1"/>
    <property type="molecule type" value="Genomic_DNA"/>
</dbReference>
<keyword evidence="2" id="KW-1185">Reference proteome</keyword>
<accession>A0ABP7D3N9</accession>
<sequence>MVSTSPAARPTPSTADTIGSFDSWVAEHSRVVDRTLSPSLHELATHQHGLLTRRQLLDGGVTPAAGRRRQATLTL</sequence>
<dbReference type="Proteomes" id="UP001501468">
    <property type="component" value="Unassembled WGS sequence"/>
</dbReference>
<reference evidence="2" key="1">
    <citation type="journal article" date="2019" name="Int. J. Syst. Evol. Microbiol.">
        <title>The Global Catalogue of Microorganisms (GCM) 10K type strain sequencing project: providing services to taxonomists for standard genome sequencing and annotation.</title>
        <authorList>
            <consortium name="The Broad Institute Genomics Platform"/>
            <consortium name="The Broad Institute Genome Sequencing Center for Infectious Disease"/>
            <person name="Wu L."/>
            <person name="Ma J."/>
        </authorList>
    </citation>
    <scope>NUCLEOTIDE SEQUENCE [LARGE SCALE GENOMIC DNA]</scope>
    <source>
        <strain evidence="2">JCM 17125</strain>
    </source>
</reference>
<evidence type="ECO:0000313" key="2">
    <source>
        <dbReference type="Proteomes" id="UP001501468"/>
    </source>
</evidence>
<name>A0ABP7D3N9_9MICO</name>